<dbReference type="InterPro" id="IPR001173">
    <property type="entry name" value="Glyco_trans_2-like"/>
</dbReference>
<comment type="pathway">
    <text evidence="1">Cell wall biogenesis; cell wall polysaccharide biosynthesis.</text>
</comment>
<dbReference type="EMBL" id="JAUHTR010000001">
    <property type="protein sequence ID" value="MDN4523632.1"/>
    <property type="molecule type" value="Genomic_DNA"/>
</dbReference>
<evidence type="ECO:0000313" key="6">
    <source>
        <dbReference type="EMBL" id="MDN4523632.1"/>
    </source>
</evidence>
<dbReference type="RefSeq" id="WP_301164650.1">
    <property type="nucleotide sequence ID" value="NZ_JAUHTR010000001.1"/>
</dbReference>
<sequence>MIGIFLTVFNQIEDTKITLKSLENNTLLPYKLVIVDDMSTDGTMSYLRQHNYMVIQNAHKTSQSFRYNQGIRFLLEDPKIKYIVSLHNDMTFYPKWLERLINEYKHDDTIGKLSAANLNLYGNDNPVFADQFMNSNKNQYFPGNGGPWIMSRDVIDKVGYFDESFVGCGGYEDWDYNNRVLNSGLKVMITNGSAVWHPGMGTRKHYDNSSDAITNANIYFHKWGTFNPLV</sequence>
<feature type="domain" description="Glycosyltransferase 2-like" evidence="5">
    <location>
        <begin position="4"/>
        <end position="122"/>
    </location>
</feature>
<evidence type="ECO:0000313" key="7">
    <source>
        <dbReference type="Proteomes" id="UP001172721"/>
    </source>
</evidence>
<evidence type="ECO:0000256" key="2">
    <source>
        <dbReference type="ARBA" id="ARBA00006739"/>
    </source>
</evidence>
<dbReference type="Gene3D" id="3.90.550.10">
    <property type="entry name" value="Spore Coat Polysaccharide Biosynthesis Protein SpsA, Chain A"/>
    <property type="match status" value="1"/>
</dbReference>
<keyword evidence="4 6" id="KW-0808">Transferase</keyword>
<evidence type="ECO:0000256" key="3">
    <source>
        <dbReference type="ARBA" id="ARBA00022676"/>
    </source>
</evidence>
<comment type="caution">
    <text evidence="6">The sequence shown here is derived from an EMBL/GenBank/DDBJ whole genome shotgun (WGS) entry which is preliminary data.</text>
</comment>
<evidence type="ECO:0000256" key="1">
    <source>
        <dbReference type="ARBA" id="ARBA00004776"/>
    </source>
</evidence>
<gene>
    <name evidence="6" type="ORF">QYB97_04065</name>
</gene>
<keyword evidence="7" id="KW-1185">Reference proteome</keyword>
<comment type="similarity">
    <text evidence="2">Belongs to the glycosyltransferase 2 family.</text>
</comment>
<dbReference type="SUPFAM" id="SSF53448">
    <property type="entry name" value="Nucleotide-diphospho-sugar transferases"/>
    <property type="match status" value="1"/>
</dbReference>
<accession>A0ABT8HS84</accession>
<organism evidence="6 7">
    <name type="scientific">Fictibacillus fluitans</name>
    <dbReference type="NCBI Taxonomy" id="3058422"/>
    <lineage>
        <taxon>Bacteria</taxon>
        <taxon>Bacillati</taxon>
        <taxon>Bacillota</taxon>
        <taxon>Bacilli</taxon>
        <taxon>Bacillales</taxon>
        <taxon>Fictibacillaceae</taxon>
        <taxon>Fictibacillus</taxon>
    </lineage>
</organism>
<reference evidence="6" key="1">
    <citation type="submission" date="2023-07" db="EMBL/GenBank/DDBJ databases">
        <title>Fictibacillus sp. isolated from freshwater pond.</title>
        <authorList>
            <person name="Kirdat K."/>
            <person name="Bhat A."/>
            <person name="Mourya A."/>
            <person name="Yadav A."/>
        </authorList>
    </citation>
    <scope>NUCLEOTIDE SEQUENCE</scope>
    <source>
        <strain evidence="6">NE201</strain>
    </source>
</reference>
<evidence type="ECO:0000256" key="4">
    <source>
        <dbReference type="ARBA" id="ARBA00022679"/>
    </source>
</evidence>
<dbReference type="GO" id="GO:0016757">
    <property type="term" value="F:glycosyltransferase activity"/>
    <property type="evidence" value="ECO:0007669"/>
    <property type="project" value="UniProtKB-KW"/>
</dbReference>
<dbReference type="Proteomes" id="UP001172721">
    <property type="component" value="Unassembled WGS sequence"/>
</dbReference>
<evidence type="ECO:0000259" key="5">
    <source>
        <dbReference type="Pfam" id="PF00535"/>
    </source>
</evidence>
<dbReference type="Pfam" id="PF00535">
    <property type="entry name" value="Glycos_transf_2"/>
    <property type="match status" value="1"/>
</dbReference>
<dbReference type="EC" id="2.4.-.-" evidence="6"/>
<protein>
    <submittedName>
        <fullName evidence="6">Glycosyltransferase</fullName>
        <ecNumber evidence="6">2.4.-.-</ecNumber>
    </submittedName>
</protein>
<keyword evidence="3 6" id="KW-0328">Glycosyltransferase</keyword>
<name>A0ABT8HS84_9BACL</name>
<dbReference type="PANTHER" id="PTHR43179">
    <property type="entry name" value="RHAMNOSYLTRANSFERASE WBBL"/>
    <property type="match status" value="1"/>
</dbReference>
<proteinExistence type="inferred from homology"/>
<dbReference type="InterPro" id="IPR029044">
    <property type="entry name" value="Nucleotide-diphossugar_trans"/>
</dbReference>
<dbReference type="PANTHER" id="PTHR43179:SF12">
    <property type="entry name" value="GALACTOFURANOSYLTRANSFERASE GLFT2"/>
    <property type="match status" value="1"/>
</dbReference>